<gene>
    <name evidence="1" type="ORF">GGP71_002317</name>
    <name evidence="2" type="ORF">GGP82_003103</name>
    <name evidence="3" type="ORF">GGP83_001436</name>
    <name evidence="4" type="ORF">GGP99_000910</name>
</gene>
<dbReference type="GeneID" id="83729956"/>
<dbReference type="EMBL" id="JANUBB010000005">
    <property type="protein sequence ID" value="MCS3951491.1"/>
    <property type="molecule type" value="Genomic_DNA"/>
</dbReference>
<dbReference type="Proteomes" id="UP001155110">
    <property type="component" value="Unassembled WGS sequence"/>
</dbReference>
<accession>A0A9X2R8H4</accession>
<protein>
    <submittedName>
        <fullName evidence="3">Uncharacterized protein</fullName>
    </submittedName>
</protein>
<dbReference type="EMBL" id="JANUAU010000007">
    <property type="protein sequence ID" value="MCS3678386.1"/>
    <property type="molecule type" value="Genomic_DNA"/>
</dbReference>
<evidence type="ECO:0000313" key="4">
    <source>
        <dbReference type="EMBL" id="MCS4156968.1"/>
    </source>
</evidence>
<proteinExistence type="predicted"/>
<reference evidence="3" key="1">
    <citation type="submission" date="2022-08" db="EMBL/GenBank/DDBJ databases">
        <title>Genomic Encyclopedia of Type Strains, Phase V (KMG-V): Genome sequencing to study the core and pangenomes of soil and plant-associated prokaryotes.</title>
        <authorList>
            <person name="Whitman W."/>
        </authorList>
    </citation>
    <scope>NUCLEOTIDE SEQUENCE</scope>
    <source>
        <strain evidence="1">0</strain>
        <strain evidence="2">SP2016B</strain>
        <strain evidence="3">SP2017</strain>
        <strain evidence="4">SP3002</strain>
    </source>
</reference>
<dbReference type="EMBL" id="JANTZM010000003">
    <property type="protein sequence ID" value="MCS4156968.1"/>
    <property type="molecule type" value="Genomic_DNA"/>
</dbReference>
<dbReference type="AlphaFoldDB" id="A0A9X2R8H4"/>
<dbReference type="EMBL" id="JANTYZ010000014">
    <property type="protein sequence ID" value="MCS3866529.1"/>
    <property type="molecule type" value="Genomic_DNA"/>
</dbReference>
<organism evidence="3 5">
    <name type="scientific">Salinibacter ruber</name>
    <dbReference type="NCBI Taxonomy" id="146919"/>
    <lineage>
        <taxon>Bacteria</taxon>
        <taxon>Pseudomonadati</taxon>
        <taxon>Rhodothermota</taxon>
        <taxon>Rhodothermia</taxon>
        <taxon>Rhodothermales</taxon>
        <taxon>Salinibacteraceae</taxon>
        <taxon>Salinibacter</taxon>
    </lineage>
</organism>
<dbReference type="RefSeq" id="WP_011402814.1">
    <property type="nucleotide sequence ID" value="NZ_CALTSA010000007.1"/>
</dbReference>
<evidence type="ECO:0000313" key="1">
    <source>
        <dbReference type="EMBL" id="MCS3678386.1"/>
    </source>
</evidence>
<dbReference type="Proteomes" id="UP001155034">
    <property type="component" value="Unassembled WGS sequence"/>
</dbReference>
<evidence type="ECO:0000313" key="5">
    <source>
        <dbReference type="Proteomes" id="UP001155010"/>
    </source>
</evidence>
<sequence>MADQSTSASRKMAKLIVAEEKEDGNYGFREKIVPLDDVEEELEEAKEFT</sequence>
<evidence type="ECO:0000313" key="2">
    <source>
        <dbReference type="EMBL" id="MCS3866529.1"/>
    </source>
</evidence>
<comment type="caution">
    <text evidence="3">The sequence shown here is derived from an EMBL/GenBank/DDBJ whole genome shotgun (WGS) entry which is preliminary data.</text>
</comment>
<name>A0A9X2R8H4_9BACT</name>
<dbReference type="Proteomes" id="UP001155010">
    <property type="component" value="Unassembled WGS sequence"/>
</dbReference>
<dbReference type="Proteomes" id="UP001155027">
    <property type="component" value="Unassembled WGS sequence"/>
</dbReference>
<evidence type="ECO:0000313" key="3">
    <source>
        <dbReference type="EMBL" id="MCS3951491.1"/>
    </source>
</evidence>